<protein>
    <recommendedName>
        <fullName evidence="4">Reverse transcriptase domain-containing protein</fullName>
    </recommendedName>
</protein>
<sequence length="304" mass="34416">MRSSRSPDKGSFAKKRKTSSTREFRDMKSEENEVAKKANDILACVSNSAASRARAGIVPLYSALVRPHLKSCVQFWAPHNEKDTEGPENFHLPGINWEHHRASTTQPRRFLKHLDDFMKQVLSEATQKDALLDLLLVSREDLISQVEIGDHKVIEFKISGDMRKSTSKTSTLDFRMLMLLSWESREVPVDWKLVHVVLIFKKGKEEPGNYRPVSLTSVPGLLDKTSSTQLDKHIMGWVSNWPTGQVQRHVVNGVTADWGPVTSGAPQGSILSPVLFNIFINDMDTGLERIQFCSQKMPFKQNLY</sequence>
<organism evidence="2 3">
    <name type="scientific">Zosterops borbonicus</name>
    <dbReference type="NCBI Taxonomy" id="364589"/>
    <lineage>
        <taxon>Eukaryota</taxon>
        <taxon>Metazoa</taxon>
        <taxon>Chordata</taxon>
        <taxon>Craniata</taxon>
        <taxon>Vertebrata</taxon>
        <taxon>Euteleostomi</taxon>
        <taxon>Archelosauria</taxon>
        <taxon>Archosauria</taxon>
        <taxon>Dinosauria</taxon>
        <taxon>Saurischia</taxon>
        <taxon>Theropoda</taxon>
        <taxon>Coelurosauria</taxon>
        <taxon>Aves</taxon>
        <taxon>Neognathae</taxon>
        <taxon>Neoaves</taxon>
        <taxon>Telluraves</taxon>
        <taxon>Australaves</taxon>
        <taxon>Passeriformes</taxon>
        <taxon>Sylvioidea</taxon>
        <taxon>Zosteropidae</taxon>
        <taxon>Zosterops</taxon>
    </lineage>
</organism>
<comment type="caution">
    <text evidence="2">The sequence shown here is derived from an EMBL/GenBank/DDBJ whole genome shotgun (WGS) entry which is preliminary data.</text>
</comment>
<dbReference type="OrthoDB" id="276744at2759"/>
<proteinExistence type="predicted"/>
<dbReference type="PANTHER" id="PTHR33332">
    <property type="entry name" value="REVERSE TRANSCRIPTASE DOMAIN-CONTAINING PROTEIN"/>
    <property type="match status" value="1"/>
</dbReference>
<dbReference type="EMBL" id="SWJQ01000089">
    <property type="protein sequence ID" value="TRZ22727.1"/>
    <property type="molecule type" value="Genomic_DNA"/>
</dbReference>
<name>A0A8K1LQU6_9PASS</name>
<evidence type="ECO:0000313" key="2">
    <source>
        <dbReference type="EMBL" id="TRZ22727.1"/>
    </source>
</evidence>
<evidence type="ECO:0000256" key="1">
    <source>
        <dbReference type="SAM" id="MobiDB-lite"/>
    </source>
</evidence>
<reference evidence="2" key="1">
    <citation type="submission" date="2019-04" db="EMBL/GenBank/DDBJ databases">
        <title>Genome assembly of Zosterops borbonicus 15179.</title>
        <authorList>
            <person name="Leroy T."/>
            <person name="Anselmetti Y."/>
            <person name="Tilak M.-K."/>
            <person name="Nabholz B."/>
        </authorList>
    </citation>
    <scope>NUCLEOTIDE SEQUENCE</scope>
    <source>
        <strain evidence="2">HGM_15179</strain>
        <tissue evidence="2">Muscle</tissue>
    </source>
</reference>
<keyword evidence="3" id="KW-1185">Reference proteome</keyword>
<evidence type="ECO:0000313" key="3">
    <source>
        <dbReference type="Proteomes" id="UP000796761"/>
    </source>
</evidence>
<dbReference type="Proteomes" id="UP000796761">
    <property type="component" value="Unassembled WGS sequence"/>
</dbReference>
<feature type="compositionally biased region" description="Basic and acidic residues" evidence="1">
    <location>
        <begin position="20"/>
        <end position="32"/>
    </location>
</feature>
<feature type="region of interest" description="Disordered" evidence="1">
    <location>
        <begin position="1"/>
        <end position="32"/>
    </location>
</feature>
<evidence type="ECO:0008006" key="4">
    <source>
        <dbReference type="Google" id="ProtNLM"/>
    </source>
</evidence>
<gene>
    <name evidence="2" type="ORF">HGM15179_004340</name>
</gene>
<dbReference type="AlphaFoldDB" id="A0A8K1LQU6"/>
<accession>A0A8K1LQU6</accession>